<evidence type="ECO:0000313" key="1">
    <source>
        <dbReference type="EMBL" id="GKG99110.1"/>
    </source>
</evidence>
<dbReference type="AlphaFoldDB" id="A0AA37N676"/>
<protein>
    <submittedName>
        <fullName evidence="1">Uncharacterized protein</fullName>
    </submittedName>
</protein>
<name>A0AA37N676_9FIRM</name>
<sequence>MGRTEPEFWSSPHRKIIAMVDMYTDELETRAAAAEGTEYESKYFRCSREINSMTEIEGFGNGGYL</sequence>
<evidence type="ECO:0000313" key="2">
    <source>
        <dbReference type="Proteomes" id="UP001055091"/>
    </source>
</evidence>
<reference evidence="1" key="1">
    <citation type="submission" date="2022-01" db="EMBL/GenBank/DDBJ databases">
        <title>Novel bile acid biosynthetic pathways are enriched in the microbiome of centenarians.</title>
        <authorList>
            <person name="Sato Y."/>
            <person name="Atarashi K."/>
            <person name="Plichta R.D."/>
            <person name="Arai Y."/>
            <person name="Sasajima S."/>
            <person name="Kearney M.S."/>
            <person name="Suda W."/>
            <person name="Takeshita K."/>
            <person name="Sasaki T."/>
            <person name="Okamoto S."/>
            <person name="Skelly N.A."/>
            <person name="Okamura Y."/>
            <person name="Vlamakis H."/>
            <person name="Li Y."/>
            <person name="Tanoue T."/>
            <person name="Takei H."/>
            <person name="Nittono H."/>
            <person name="Narushima S."/>
            <person name="Irie J."/>
            <person name="Itoh H."/>
            <person name="Moriya K."/>
            <person name="Sugiura Y."/>
            <person name="Suematsu M."/>
            <person name="Moritoki N."/>
            <person name="Shibata S."/>
            <person name="Littman R.D."/>
            <person name="Fischbach A.M."/>
            <person name="Uwamino Y."/>
            <person name="Inoue T."/>
            <person name="Honda A."/>
            <person name="Hattori M."/>
            <person name="Murai T."/>
            <person name="Xavier J.R."/>
            <person name="Hirose N."/>
            <person name="Honda K."/>
        </authorList>
    </citation>
    <scope>NUCLEOTIDE SEQUENCE</scope>
    <source>
        <strain evidence="1">CE91-St55</strain>
    </source>
</reference>
<comment type="caution">
    <text evidence="1">The sequence shown here is derived from an EMBL/GenBank/DDBJ whole genome shotgun (WGS) entry which is preliminary data.</text>
</comment>
<proteinExistence type="predicted"/>
<dbReference type="Proteomes" id="UP001055091">
    <property type="component" value="Unassembled WGS sequence"/>
</dbReference>
<organism evidence="1 2">
    <name type="scientific">Hungatella hathewayi</name>
    <dbReference type="NCBI Taxonomy" id="154046"/>
    <lineage>
        <taxon>Bacteria</taxon>
        <taxon>Bacillati</taxon>
        <taxon>Bacillota</taxon>
        <taxon>Clostridia</taxon>
        <taxon>Lachnospirales</taxon>
        <taxon>Lachnospiraceae</taxon>
        <taxon>Hungatella</taxon>
    </lineage>
</organism>
<accession>A0AA37N676</accession>
<dbReference type="EMBL" id="BQNJ01000001">
    <property type="protein sequence ID" value="GKG99110.1"/>
    <property type="molecule type" value="Genomic_DNA"/>
</dbReference>
<gene>
    <name evidence="1" type="ORF">CE91St55_10920</name>
</gene>